<reference evidence="2 3" key="1">
    <citation type="submission" date="2023-11" db="EMBL/GenBank/DDBJ databases">
        <authorList>
            <person name="Hedman E."/>
            <person name="Englund M."/>
            <person name="Stromberg M."/>
            <person name="Nyberg Akerstrom W."/>
            <person name="Nylinder S."/>
            <person name="Jareborg N."/>
            <person name="Kallberg Y."/>
            <person name="Kronander E."/>
        </authorList>
    </citation>
    <scope>NUCLEOTIDE SEQUENCE [LARGE SCALE GENOMIC DNA]</scope>
</reference>
<comment type="caution">
    <text evidence="2">The sequence shown here is derived from an EMBL/GenBank/DDBJ whole genome shotgun (WGS) entry which is preliminary data.</text>
</comment>
<protein>
    <submittedName>
        <fullName evidence="2">Uncharacterized protein</fullName>
    </submittedName>
</protein>
<dbReference type="AlphaFoldDB" id="A0AAV1KY29"/>
<evidence type="ECO:0000313" key="2">
    <source>
        <dbReference type="EMBL" id="CAK1587089.1"/>
    </source>
</evidence>
<keyword evidence="3" id="KW-1185">Reference proteome</keyword>
<name>A0AAV1KY29_9NEOP</name>
<evidence type="ECO:0000256" key="1">
    <source>
        <dbReference type="SAM" id="MobiDB-lite"/>
    </source>
</evidence>
<evidence type="ECO:0000313" key="3">
    <source>
        <dbReference type="Proteomes" id="UP001314205"/>
    </source>
</evidence>
<dbReference type="EMBL" id="CAVLGL010000081">
    <property type="protein sequence ID" value="CAK1587089.1"/>
    <property type="molecule type" value="Genomic_DNA"/>
</dbReference>
<sequence>MMDRRKGNKTRLFLSTKRKKHHLRIKRKIHFAPCTLPSKESREPFDENASSSSSTTILDDLHLVCDDEDGDHNEEIQNDKLSGRRIVDIKYLFSAISSNI</sequence>
<feature type="region of interest" description="Disordered" evidence="1">
    <location>
        <begin position="35"/>
        <end position="54"/>
    </location>
</feature>
<proteinExistence type="predicted"/>
<accession>A0AAV1KY29</accession>
<dbReference type="Proteomes" id="UP001314205">
    <property type="component" value="Unassembled WGS sequence"/>
</dbReference>
<gene>
    <name evidence="2" type="ORF">PARMNEM_LOCUS7956</name>
</gene>
<organism evidence="2 3">
    <name type="scientific">Parnassius mnemosyne</name>
    <name type="common">clouded apollo</name>
    <dbReference type="NCBI Taxonomy" id="213953"/>
    <lineage>
        <taxon>Eukaryota</taxon>
        <taxon>Metazoa</taxon>
        <taxon>Ecdysozoa</taxon>
        <taxon>Arthropoda</taxon>
        <taxon>Hexapoda</taxon>
        <taxon>Insecta</taxon>
        <taxon>Pterygota</taxon>
        <taxon>Neoptera</taxon>
        <taxon>Endopterygota</taxon>
        <taxon>Lepidoptera</taxon>
        <taxon>Glossata</taxon>
        <taxon>Ditrysia</taxon>
        <taxon>Papilionoidea</taxon>
        <taxon>Papilionidae</taxon>
        <taxon>Parnassiinae</taxon>
        <taxon>Parnassini</taxon>
        <taxon>Parnassius</taxon>
        <taxon>Driopa</taxon>
    </lineage>
</organism>